<dbReference type="Gene3D" id="1.10.287.370">
    <property type="match status" value="1"/>
</dbReference>
<dbReference type="EMBL" id="CP005974">
    <property type="protein sequence ID" value="AJR09630.1"/>
    <property type="molecule type" value="Genomic_DNA"/>
</dbReference>
<keyword evidence="2" id="KW-1185">Reference proteome</keyword>
<dbReference type="AlphaFoldDB" id="A0A0C5X2Q2"/>
<dbReference type="KEGG" id="pgb:H744_2c2979"/>
<evidence type="ECO:0000313" key="2">
    <source>
        <dbReference type="Proteomes" id="UP000032303"/>
    </source>
</evidence>
<organism evidence="1 2">
    <name type="scientific">Photobacterium gaetbulicola Gung47</name>
    <dbReference type="NCBI Taxonomy" id="658445"/>
    <lineage>
        <taxon>Bacteria</taxon>
        <taxon>Pseudomonadati</taxon>
        <taxon>Pseudomonadota</taxon>
        <taxon>Gammaproteobacteria</taxon>
        <taxon>Vibrionales</taxon>
        <taxon>Vibrionaceae</taxon>
        <taxon>Photobacterium</taxon>
    </lineage>
</organism>
<dbReference type="Proteomes" id="UP000032303">
    <property type="component" value="Chromosome 2"/>
</dbReference>
<evidence type="ECO:0000313" key="1">
    <source>
        <dbReference type="EMBL" id="AJR09630.1"/>
    </source>
</evidence>
<dbReference type="PATRIC" id="fig|658445.3.peg.5036"/>
<dbReference type="STRING" id="658445.H744_2c2979"/>
<dbReference type="HOGENOM" id="CLU_2808685_0_0_6"/>
<proteinExistence type="predicted"/>
<reference evidence="1 2" key="1">
    <citation type="submission" date="2013-05" db="EMBL/GenBank/DDBJ databases">
        <title>Complete genome sequence of the lipase-producing bacterium Photobacterium gaetbulicola Gung47.</title>
        <authorList>
            <person name="Kim Y.-O."/>
        </authorList>
    </citation>
    <scope>NUCLEOTIDE SEQUENCE [LARGE SCALE GENOMIC DNA]</scope>
    <source>
        <strain evidence="1 2">Gung47</strain>
    </source>
</reference>
<accession>A0A0C5X2Q2</accession>
<dbReference type="InterPro" id="IPR009053">
    <property type="entry name" value="Prefoldin"/>
</dbReference>
<gene>
    <name evidence="1" type="ORF">H744_2c2979</name>
</gene>
<protein>
    <submittedName>
        <fullName evidence="1">Uncharacterized protein</fullName>
    </submittedName>
</protein>
<sequence length="67" mass="7835">MKSMSCTDRDIQRIKSNILKSVVSRDFLDEIEKIKVMEETKKEIEKVKAKEKEILANLELKKLKGNI</sequence>
<name>A0A0C5X2Q2_9GAMM</name>